<dbReference type="InterPro" id="IPR013154">
    <property type="entry name" value="ADH-like_N"/>
</dbReference>
<proteinExistence type="predicted"/>
<evidence type="ECO:0000313" key="4">
    <source>
        <dbReference type="EMBL" id="MDX8152706.1"/>
    </source>
</evidence>
<evidence type="ECO:0000259" key="3">
    <source>
        <dbReference type="Pfam" id="PF08240"/>
    </source>
</evidence>
<dbReference type="EMBL" id="JAXAVX010000007">
    <property type="protein sequence ID" value="MDX8152706.1"/>
    <property type="molecule type" value="Genomic_DNA"/>
</dbReference>
<organism evidence="4 5">
    <name type="scientific">Patulibacter brassicae</name>
    <dbReference type="NCBI Taxonomy" id="1705717"/>
    <lineage>
        <taxon>Bacteria</taxon>
        <taxon>Bacillati</taxon>
        <taxon>Actinomycetota</taxon>
        <taxon>Thermoleophilia</taxon>
        <taxon>Solirubrobacterales</taxon>
        <taxon>Patulibacteraceae</taxon>
        <taxon>Patulibacter</taxon>
    </lineage>
</organism>
<dbReference type="PANTHER" id="PTHR43401:SF2">
    <property type="entry name" value="L-THREONINE 3-DEHYDROGENASE"/>
    <property type="match status" value="1"/>
</dbReference>
<reference evidence="4 5" key="1">
    <citation type="submission" date="2023-11" db="EMBL/GenBank/DDBJ databases">
        <authorList>
            <person name="Xu M."/>
            <person name="Jiang T."/>
        </authorList>
    </citation>
    <scope>NUCLEOTIDE SEQUENCE [LARGE SCALE GENOMIC DNA]</scope>
    <source>
        <strain evidence="4 5">SD</strain>
    </source>
</reference>
<feature type="domain" description="Alcohol dehydrogenase-like N-terminal" evidence="3">
    <location>
        <begin position="23"/>
        <end position="128"/>
    </location>
</feature>
<sequence>MRAARWNAPQELELTEVDAPVAGPGQLVLDVAACGICGSDLHSYASGFAATPGQVLGHELSGRVREAEGVDGVAVGDRITVRPLTPCGACPRCLEGEIQLCEAGHALNIGYGTPGGFADRVLVPKAQVGLTVFPLPDEVDDRAGALVEPLAVSLRAVNQADPAPDAVAVVLGAGMIGLGVVRLLRLRGVGRIVVSDPSPARRAVALELGADIACDPLEQPLVDAVTAITGPGAGGRGARADVVVDCAGSGPALLDGIKATRHGGTLVIAAVHGKRIELNPTRIMEKELRVVGSLGYRDEFPAVVDLLRRGEIDADAFISHELPLDRIDEAFRLQLGRGDAIKVLVRP</sequence>
<dbReference type="Proteomes" id="UP001277761">
    <property type="component" value="Unassembled WGS sequence"/>
</dbReference>
<dbReference type="SUPFAM" id="SSF51735">
    <property type="entry name" value="NAD(P)-binding Rossmann-fold domains"/>
    <property type="match status" value="1"/>
</dbReference>
<protein>
    <submittedName>
        <fullName evidence="4">Alcohol dehydrogenase catalytic domain-containing protein</fullName>
    </submittedName>
</protein>
<dbReference type="RefSeq" id="WP_319954862.1">
    <property type="nucleotide sequence ID" value="NZ_JAXAVX010000007.1"/>
</dbReference>
<dbReference type="Pfam" id="PF08240">
    <property type="entry name" value="ADH_N"/>
    <property type="match status" value="1"/>
</dbReference>
<dbReference type="InterPro" id="IPR036291">
    <property type="entry name" value="NAD(P)-bd_dom_sf"/>
</dbReference>
<dbReference type="Gene3D" id="3.90.180.10">
    <property type="entry name" value="Medium-chain alcohol dehydrogenases, catalytic domain"/>
    <property type="match status" value="1"/>
</dbReference>
<name>A0ABU4VLH4_9ACTN</name>
<dbReference type="Pfam" id="PF00107">
    <property type="entry name" value="ADH_zinc_N"/>
    <property type="match status" value="1"/>
</dbReference>
<evidence type="ECO:0000256" key="1">
    <source>
        <dbReference type="ARBA" id="ARBA00023002"/>
    </source>
</evidence>
<accession>A0ABU4VLH4</accession>
<feature type="domain" description="Alcohol dehydrogenase-like C-terminal" evidence="2">
    <location>
        <begin position="176"/>
        <end position="307"/>
    </location>
</feature>
<dbReference type="InterPro" id="IPR050129">
    <property type="entry name" value="Zn_alcohol_dh"/>
</dbReference>
<gene>
    <name evidence="4" type="ORF">SK069_13955</name>
</gene>
<keyword evidence="5" id="KW-1185">Reference proteome</keyword>
<keyword evidence="1" id="KW-0560">Oxidoreductase</keyword>
<dbReference type="InterPro" id="IPR011032">
    <property type="entry name" value="GroES-like_sf"/>
</dbReference>
<comment type="caution">
    <text evidence="4">The sequence shown here is derived from an EMBL/GenBank/DDBJ whole genome shotgun (WGS) entry which is preliminary data.</text>
</comment>
<dbReference type="Gene3D" id="3.40.50.720">
    <property type="entry name" value="NAD(P)-binding Rossmann-like Domain"/>
    <property type="match status" value="1"/>
</dbReference>
<dbReference type="PANTHER" id="PTHR43401">
    <property type="entry name" value="L-THREONINE 3-DEHYDROGENASE"/>
    <property type="match status" value="1"/>
</dbReference>
<dbReference type="InterPro" id="IPR013149">
    <property type="entry name" value="ADH-like_C"/>
</dbReference>
<dbReference type="SUPFAM" id="SSF50129">
    <property type="entry name" value="GroES-like"/>
    <property type="match status" value="1"/>
</dbReference>
<evidence type="ECO:0000259" key="2">
    <source>
        <dbReference type="Pfam" id="PF00107"/>
    </source>
</evidence>
<evidence type="ECO:0000313" key="5">
    <source>
        <dbReference type="Proteomes" id="UP001277761"/>
    </source>
</evidence>